<dbReference type="PROSITE" id="PS50011">
    <property type="entry name" value="PROTEIN_KINASE_DOM"/>
    <property type="match status" value="1"/>
</dbReference>
<dbReference type="PROSITE" id="PS50088">
    <property type="entry name" value="ANK_REPEAT"/>
    <property type="match status" value="1"/>
</dbReference>
<dbReference type="GO" id="GO:0007165">
    <property type="term" value="P:signal transduction"/>
    <property type="evidence" value="ECO:0000318"/>
    <property type="project" value="GO_Central"/>
</dbReference>
<accession>A0A2K1J7V0</accession>
<dbReference type="Pfam" id="PF12796">
    <property type="entry name" value="Ank_2"/>
    <property type="match status" value="1"/>
</dbReference>
<dbReference type="InterPro" id="IPR051681">
    <property type="entry name" value="Ser/Thr_Kinases-Pseudokinases"/>
</dbReference>
<dbReference type="Gramene" id="Pp3c16_8860V3.1">
    <property type="protein sequence ID" value="PAC:32984573.CDS.1"/>
    <property type="gene ID" value="Pp3c16_8860"/>
</dbReference>
<dbReference type="FunFam" id="1.25.40.20:FF:000806">
    <property type="entry name" value="Predicted protein"/>
    <property type="match status" value="1"/>
</dbReference>
<evidence type="ECO:0000259" key="14">
    <source>
        <dbReference type="PROSITE" id="PS50011"/>
    </source>
</evidence>
<evidence type="ECO:0000313" key="16">
    <source>
        <dbReference type="EnsemblPlants" id="PAC:32984573.CDS.1"/>
    </source>
</evidence>
<dbReference type="InterPro" id="IPR001245">
    <property type="entry name" value="Ser-Thr/Tyr_kinase_cat_dom"/>
</dbReference>
<evidence type="ECO:0000256" key="1">
    <source>
        <dbReference type="ARBA" id="ARBA00005843"/>
    </source>
</evidence>
<dbReference type="Proteomes" id="UP000006727">
    <property type="component" value="Chromosome 16"/>
</dbReference>
<dbReference type="SUPFAM" id="SSF56112">
    <property type="entry name" value="Protein kinase-like (PK-like)"/>
    <property type="match status" value="1"/>
</dbReference>
<dbReference type="Gene3D" id="1.25.40.20">
    <property type="entry name" value="Ankyrin repeat-containing domain"/>
    <property type="match status" value="1"/>
</dbReference>
<evidence type="ECO:0000313" key="15">
    <source>
        <dbReference type="EMBL" id="PNR37587.1"/>
    </source>
</evidence>
<dbReference type="EC" id="2.7.11.1" evidence="2"/>
<dbReference type="EnsemblPlants" id="Pp3c16_8860V3.1">
    <property type="protein sequence ID" value="PAC:32984573.CDS.1"/>
    <property type="gene ID" value="Pp3c16_8860"/>
</dbReference>
<dbReference type="InterPro" id="IPR008271">
    <property type="entry name" value="Ser/Thr_kinase_AS"/>
</dbReference>
<dbReference type="InterPro" id="IPR017441">
    <property type="entry name" value="Protein_kinase_ATP_BS"/>
</dbReference>
<dbReference type="OMA" id="CWSGDIH"/>
<evidence type="ECO:0000256" key="9">
    <source>
        <dbReference type="ARBA" id="ARBA00047899"/>
    </source>
</evidence>
<dbReference type="AlphaFoldDB" id="A0A2K1J7V0"/>
<keyword evidence="3 13" id="KW-0723">Serine/threonine-protein kinase</keyword>
<evidence type="ECO:0000256" key="6">
    <source>
        <dbReference type="ARBA" id="ARBA00022741"/>
    </source>
</evidence>
<dbReference type="GO" id="GO:0005737">
    <property type="term" value="C:cytoplasm"/>
    <property type="evidence" value="ECO:0007669"/>
    <property type="project" value="UniProtKB-ARBA"/>
</dbReference>
<dbReference type="InterPro" id="IPR000719">
    <property type="entry name" value="Prot_kinase_dom"/>
</dbReference>
<dbReference type="CDD" id="cd13999">
    <property type="entry name" value="STKc_MAP3K-like"/>
    <property type="match status" value="1"/>
</dbReference>
<dbReference type="Gramene" id="Pp3c16_8860V3.2">
    <property type="protein sequence ID" value="PAC:32984574.CDS.1"/>
    <property type="gene ID" value="Pp3c16_8860"/>
</dbReference>
<evidence type="ECO:0000256" key="5">
    <source>
        <dbReference type="ARBA" id="ARBA00022737"/>
    </source>
</evidence>
<dbReference type="PaxDb" id="3218-PP1S402_19V6.1"/>
<protein>
    <recommendedName>
        <fullName evidence="2">non-specific serine/threonine protein kinase</fullName>
        <ecNumber evidence="2">2.7.11.1</ecNumber>
    </recommendedName>
</protein>
<dbReference type="PROSITE" id="PS00108">
    <property type="entry name" value="PROTEIN_KINASE_ST"/>
    <property type="match status" value="1"/>
</dbReference>
<reference evidence="15 17" key="1">
    <citation type="journal article" date="2008" name="Science">
        <title>The Physcomitrella genome reveals evolutionary insights into the conquest of land by plants.</title>
        <authorList>
            <person name="Rensing S."/>
            <person name="Lang D."/>
            <person name="Zimmer A."/>
            <person name="Terry A."/>
            <person name="Salamov A."/>
            <person name="Shapiro H."/>
            <person name="Nishiyama T."/>
            <person name="Perroud P.-F."/>
            <person name="Lindquist E."/>
            <person name="Kamisugi Y."/>
            <person name="Tanahashi T."/>
            <person name="Sakakibara K."/>
            <person name="Fujita T."/>
            <person name="Oishi K."/>
            <person name="Shin-I T."/>
            <person name="Kuroki Y."/>
            <person name="Toyoda A."/>
            <person name="Suzuki Y."/>
            <person name="Hashimoto A."/>
            <person name="Yamaguchi K."/>
            <person name="Sugano A."/>
            <person name="Kohara Y."/>
            <person name="Fujiyama A."/>
            <person name="Anterola A."/>
            <person name="Aoki S."/>
            <person name="Ashton N."/>
            <person name="Barbazuk W.B."/>
            <person name="Barker E."/>
            <person name="Bennetzen J."/>
            <person name="Bezanilla M."/>
            <person name="Blankenship R."/>
            <person name="Cho S.H."/>
            <person name="Dutcher S."/>
            <person name="Estelle M."/>
            <person name="Fawcett J.A."/>
            <person name="Gundlach H."/>
            <person name="Hanada K."/>
            <person name="Heyl A."/>
            <person name="Hicks K.A."/>
            <person name="Hugh J."/>
            <person name="Lohr M."/>
            <person name="Mayer K."/>
            <person name="Melkozernov A."/>
            <person name="Murata T."/>
            <person name="Nelson D."/>
            <person name="Pils B."/>
            <person name="Prigge M."/>
            <person name="Reiss B."/>
            <person name="Renner T."/>
            <person name="Rombauts S."/>
            <person name="Rushton P."/>
            <person name="Sanderfoot A."/>
            <person name="Schween G."/>
            <person name="Shiu S.-H."/>
            <person name="Stueber K."/>
            <person name="Theodoulou F.L."/>
            <person name="Tu H."/>
            <person name="Van de Peer Y."/>
            <person name="Verrier P.J."/>
            <person name="Waters E."/>
            <person name="Wood A."/>
            <person name="Yang L."/>
            <person name="Cove D."/>
            <person name="Cuming A."/>
            <person name="Hasebe M."/>
            <person name="Lucas S."/>
            <person name="Mishler D.B."/>
            <person name="Reski R."/>
            <person name="Grigoriev I."/>
            <person name="Quatrano R.S."/>
            <person name="Boore J.L."/>
        </authorList>
    </citation>
    <scope>NUCLEOTIDE SEQUENCE [LARGE SCALE GENOMIC DNA]</scope>
    <source>
        <strain evidence="16 17">cv. Gransden 2004</strain>
    </source>
</reference>
<evidence type="ECO:0000256" key="12">
    <source>
        <dbReference type="PROSITE-ProRule" id="PRU10141"/>
    </source>
</evidence>
<dbReference type="PROSITE" id="PS00107">
    <property type="entry name" value="PROTEIN_KINASE_ATP"/>
    <property type="match status" value="1"/>
</dbReference>
<keyword evidence="17" id="KW-1185">Reference proteome</keyword>
<dbReference type="Pfam" id="PF07714">
    <property type="entry name" value="PK_Tyr_Ser-Thr"/>
    <property type="match status" value="1"/>
</dbReference>
<feature type="binding site" evidence="12">
    <location>
        <position position="165"/>
    </location>
    <ligand>
        <name>ATP</name>
        <dbReference type="ChEBI" id="CHEBI:30616"/>
    </ligand>
</feature>
<dbReference type="FunFam" id="1.10.510.10:FF:000355">
    <property type="entry name" value="Integrin-linked protein kinase family"/>
    <property type="match status" value="1"/>
</dbReference>
<dbReference type="Gene3D" id="3.30.200.20">
    <property type="entry name" value="Phosphorylase Kinase, domain 1"/>
    <property type="match status" value="1"/>
</dbReference>
<comment type="catalytic activity">
    <reaction evidence="10">
        <text>L-seryl-[protein] + ATP = O-phospho-L-seryl-[protein] + ADP + H(+)</text>
        <dbReference type="Rhea" id="RHEA:17989"/>
        <dbReference type="Rhea" id="RHEA-COMP:9863"/>
        <dbReference type="Rhea" id="RHEA-COMP:11604"/>
        <dbReference type="ChEBI" id="CHEBI:15378"/>
        <dbReference type="ChEBI" id="CHEBI:29999"/>
        <dbReference type="ChEBI" id="CHEBI:30616"/>
        <dbReference type="ChEBI" id="CHEBI:83421"/>
        <dbReference type="ChEBI" id="CHEBI:456216"/>
        <dbReference type="EC" id="2.7.11.1"/>
    </reaction>
</comment>
<comment type="similarity">
    <text evidence="1">Belongs to the protein kinase superfamily. TKL Ser/Thr protein kinase family.</text>
</comment>
<dbReference type="InterPro" id="IPR036770">
    <property type="entry name" value="Ankyrin_rpt-contain_sf"/>
</dbReference>
<dbReference type="PIRSF" id="PIRSF000654">
    <property type="entry name" value="Integrin-linked_kinase"/>
    <property type="match status" value="1"/>
</dbReference>
<dbReference type="SUPFAM" id="SSF48403">
    <property type="entry name" value="Ankyrin repeat"/>
    <property type="match status" value="1"/>
</dbReference>
<dbReference type="GeneID" id="112293462"/>
<dbReference type="Gene3D" id="1.10.510.10">
    <property type="entry name" value="Transferase(Phosphotransferase) domain 1"/>
    <property type="match status" value="1"/>
</dbReference>
<dbReference type="InterPro" id="IPR002110">
    <property type="entry name" value="Ankyrin_rpt"/>
</dbReference>
<evidence type="ECO:0000256" key="4">
    <source>
        <dbReference type="ARBA" id="ARBA00022679"/>
    </source>
</evidence>
<sequence>MVSKAKQQLQQLSELHWAVRCNDEGALRYLLRQDRNLVNAADYDKRTPLHIAATHDCVSVAKVLIAEGAAVNVMDRWGNSPRGEAESAGYLEMVKLLNDCGAEAHALSPRYHSESLIQVAPPLPSNLDWEIDPREIDMDSSELVGKGSFGEIRKAFWRGTPVAVKTIRPSLSNDQMVVKDFQHEVQLLVMVRHPNIVQFLGAVTRQKPLMLVTEYLAGGDLHQLLKKKENLTPDRIVKYALDIARGMSYLHNRTNPIIHRDLKPRNIILTEDKELKVGDFGLSKLINVERMHDVYKMTGETGSYRYMAPEVFEHKVYDNSVDVFSFAMMLYEMFEGLAPFDDKEAYEAATLIATDECRPPMRVTTYPPGMVDLIRKCWSSYQPSRPPFDKIVQQLERMLEEITLVPKDRRHLRDILHIPRRPSQSQAYNL</sequence>
<reference evidence="15 17" key="2">
    <citation type="journal article" date="2018" name="Plant J.">
        <title>The Physcomitrella patens chromosome-scale assembly reveals moss genome structure and evolution.</title>
        <authorList>
            <person name="Lang D."/>
            <person name="Ullrich K.K."/>
            <person name="Murat F."/>
            <person name="Fuchs J."/>
            <person name="Jenkins J."/>
            <person name="Haas F.B."/>
            <person name="Piednoel M."/>
            <person name="Gundlach H."/>
            <person name="Van Bel M."/>
            <person name="Meyberg R."/>
            <person name="Vives C."/>
            <person name="Morata J."/>
            <person name="Symeonidi A."/>
            <person name="Hiss M."/>
            <person name="Muchero W."/>
            <person name="Kamisugi Y."/>
            <person name="Saleh O."/>
            <person name="Blanc G."/>
            <person name="Decker E.L."/>
            <person name="van Gessel N."/>
            <person name="Grimwood J."/>
            <person name="Hayes R.D."/>
            <person name="Graham S.W."/>
            <person name="Gunter L.E."/>
            <person name="McDaniel S.F."/>
            <person name="Hoernstein S.N.W."/>
            <person name="Larsson A."/>
            <person name="Li F.W."/>
            <person name="Perroud P.F."/>
            <person name="Phillips J."/>
            <person name="Ranjan P."/>
            <person name="Rokshar D.S."/>
            <person name="Rothfels C.J."/>
            <person name="Schneider L."/>
            <person name="Shu S."/>
            <person name="Stevenson D.W."/>
            <person name="Thummler F."/>
            <person name="Tillich M."/>
            <person name="Villarreal Aguilar J.C."/>
            <person name="Widiez T."/>
            <person name="Wong G.K."/>
            <person name="Wymore A."/>
            <person name="Zhang Y."/>
            <person name="Zimmer A.D."/>
            <person name="Quatrano R.S."/>
            <person name="Mayer K.F.X."/>
            <person name="Goodstein D."/>
            <person name="Casacuberta J.M."/>
            <person name="Vandepoele K."/>
            <person name="Reski R."/>
            <person name="Cuming A.C."/>
            <person name="Tuskan G.A."/>
            <person name="Maumus F."/>
            <person name="Salse J."/>
            <person name="Schmutz J."/>
            <person name="Rensing S.A."/>
        </authorList>
    </citation>
    <scope>NUCLEOTIDE SEQUENCE [LARGE SCALE GENOMIC DNA]</scope>
    <source>
        <strain evidence="16 17">cv. Gransden 2004</strain>
    </source>
</reference>
<organism evidence="15">
    <name type="scientific">Physcomitrium patens</name>
    <name type="common">Spreading-leaved earth moss</name>
    <name type="synonym">Physcomitrella patens</name>
    <dbReference type="NCBI Taxonomy" id="3218"/>
    <lineage>
        <taxon>Eukaryota</taxon>
        <taxon>Viridiplantae</taxon>
        <taxon>Streptophyta</taxon>
        <taxon>Embryophyta</taxon>
        <taxon>Bryophyta</taxon>
        <taxon>Bryophytina</taxon>
        <taxon>Bryopsida</taxon>
        <taxon>Funariidae</taxon>
        <taxon>Funariales</taxon>
        <taxon>Funariaceae</taxon>
        <taxon>Physcomitrium</taxon>
    </lineage>
</organism>
<keyword evidence="7" id="KW-0418">Kinase</keyword>
<evidence type="ECO:0000256" key="8">
    <source>
        <dbReference type="ARBA" id="ARBA00022840"/>
    </source>
</evidence>
<dbReference type="PANTHER" id="PTHR44329">
    <property type="entry name" value="SERINE/THREONINE-PROTEIN KINASE TNNI3K-RELATED"/>
    <property type="match status" value="1"/>
</dbReference>
<evidence type="ECO:0000256" key="13">
    <source>
        <dbReference type="RuleBase" id="RU000304"/>
    </source>
</evidence>
<keyword evidence="5" id="KW-0677">Repeat</keyword>
<gene>
    <name evidence="16" type="primary">LOC112293462</name>
    <name evidence="15" type="ORF">PHYPA_020696</name>
</gene>
<evidence type="ECO:0000256" key="7">
    <source>
        <dbReference type="ARBA" id="ARBA00022777"/>
    </source>
</evidence>
<dbReference type="GO" id="GO:0005524">
    <property type="term" value="F:ATP binding"/>
    <property type="evidence" value="ECO:0007669"/>
    <property type="project" value="UniProtKB-UniRule"/>
</dbReference>
<keyword evidence="6 12" id="KW-0547">Nucleotide-binding</keyword>
<keyword evidence="11" id="KW-0040">ANK repeat</keyword>
<feature type="repeat" description="ANK" evidence="11">
    <location>
        <begin position="44"/>
        <end position="76"/>
    </location>
</feature>
<proteinExistence type="inferred from homology"/>
<dbReference type="SMART" id="SM00220">
    <property type="entry name" value="S_TKc"/>
    <property type="match status" value="1"/>
</dbReference>
<dbReference type="PROSITE" id="PS50297">
    <property type="entry name" value="ANK_REP_REGION"/>
    <property type="match status" value="1"/>
</dbReference>
<dbReference type="FunFam" id="3.30.200.20:FF:000180">
    <property type="entry name" value="serine/threonine-protein kinase STY46-like"/>
    <property type="match status" value="1"/>
</dbReference>
<evidence type="ECO:0000256" key="11">
    <source>
        <dbReference type="PROSITE-ProRule" id="PRU00023"/>
    </source>
</evidence>
<dbReference type="RefSeq" id="XP_024398672.1">
    <property type="nucleotide sequence ID" value="XM_024542904.2"/>
</dbReference>
<dbReference type="PANTHER" id="PTHR44329:SF289">
    <property type="entry name" value="SERINE_THREONINE-PROTEIN KINASE VIK"/>
    <property type="match status" value="1"/>
</dbReference>
<evidence type="ECO:0000256" key="3">
    <source>
        <dbReference type="ARBA" id="ARBA00022527"/>
    </source>
</evidence>
<comment type="catalytic activity">
    <reaction evidence="9">
        <text>L-threonyl-[protein] + ATP = O-phospho-L-threonyl-[protein] + ADP + H(+)</text>
        <dbReference type="Rhea" id="RHEA:46608"/>
        <dbReference type="Rhea" id="RHEA-COMP:11060"/>
        <dbReference type="Rhea" id="RHEA-COMP:11605"/>
        <dbReference type="ChEBI" id="CHEBI:15378"/>
        <dbReference type="ChEBI" id="CHEBI:30013"/>
        <dbReference type="ChEBI" id="CHEBI:30616"/>
        <dbReference type="ChEBI" id="CHEBI:61977"/>
        <dbReference type="ChEBI" id="CHEBI:456216"/>
        <dbReference type="EC" id="2.7.11.1"/>
    </reaction>
</comment>
<dbReference type="EMBL" id="ABEU02000016">
    <property type="protein sequence ID" value="PNR37587.1"/>
    <property type="molecule type" value="Genomic_DNA"/>
</dbReference>
<keyword evidence="8 12" id="KW-0067">ATP-binding</keyword>
<evidence type="ECO:0000313" key="17">
    <source>
        <dbReference type="Proteomes" id="UP000006727"/>
    </source>
</evidence>
<reference evidence="16" key="3">
    <citation type="submission" date="2020-12" db="UniProtKB">
        <authorList>
            <consortium name="EnsemblPlants"/>
        </authorList>
    </citation>
    <scope>IDENTIFICATION</scope>
</reference>
<dbReference type="OrthoDB" id="4062651at2759"/>
<name>A0A2K1J7V0_PHYPA</name>
<feature type="domain" description="Protein kinase" evidence="14">
    <location>
        <begin position="138"/>
        <end position="399"/>
    </location>
</feature>
<keyword evidence="4" id="KW-0808">Transferase</keyword>
<evidence type="ECO:0000256" key="2">
    <source>
        <dbReference type="ARBA" id="ARBA00012513"/>
    </source>
</evidence>
<dbReference type="GO" id="GO:0004674">
    <property type="term" value="F:protein serine/threonine kinase activity"/>
    <property type="evidence" value="ECO:0000318"/>
    <property type="project" value="GO_Central"/>
</dbReference>
<dbReference type="SMART" id="SM00248">
    <property type="entry name" value="ANK"/>
    <property type="match status" value="3"/>
</dbReference>
<dbReference type="EnsemblPlants" id="Pp3c16_8860V3.2">
    <property type="protein sequence ID" value="PAC:32984574.CDS.1"/>
    <property type="gene ID" value="Pp3c16_8860"/>
</dbReference>
<dbReference type="InterPro" id="IPR011009">
    <property type="entry name" value="Kinase-like_dom_sf"/>
</dbReference>
<evidence type="ECO:0000256" key="10">
    <source>
        <dbReference type="ARBA" id="ARBA00048679"/>
    </source>
</evidence>